<reference evidence="5" key="1">
    <citation type="submission" date="2019-08" db="EMBL/GenBank/DDBJ databases">
        <authorList>
            <person name="Kucharzyk K."/>
            <person name="Murdoch R.W."/>
            <person name="Higgins S."/>
            <person name="Loffler F."/>
        </authorList>
    </citation>
    <scope>NUCLEOTIDE SEQUENCE</scope>
</reference>
<dbReference type="InterPro" id="IPR042221">
    <property type="entry name" value="Leu/Phe-tRNA_Trfase_N"/>
</dbReference>
<keyword evidence="3 5" id="KW-0808">Transferase</keyword>
<name>A0A645G597_9ZZZZ</name>
<comment type="subcellular location">
    <subcellularLocation>
        <location evidence="1">Cytoplasm</location>
    </subcellularLocation>
</comment>
<dbReference type="InterPro" id="IPR016181">
    <property type="entry name" value="Acyl_CoA_acyltransferase"/>
</dbReference>
<dbReference type="InterPro" id="IPR004616">
    <property type="entry name" value="Leu/Phe-tRNA_Trfase"/>
</dbReference>
<dbReference type="EC" id="2.3.2.6" evidence="5"/>
<evidence type="ECO:0000256" key="4">
    <source>
        <dbReference type="ARBA" id="ARBA00023315"/>
    </source>
</evidence>
<gene>
    <name evidence="5" type="primary">aat_11</name>
    <name evidence="5" type="ORF">SDC9_168348</name>
</gene>
<evidence type="ECO:0000313" key="5">
    <source>
        <dbReference type="EMBL" id="MPN20969.1"/>
    </source>
</evidence>
<dbReference type="SUPFAM" id="SSF55729">
    <property type="entry name" value="Acyl-CoA N-acyltransferases (Nat)"/>
    <property type="match status" value="1"/>
</dbReference>
<keyword evidence="2" id="KW-0963">Cytoplasm</keyword>
<dbReference type="AlphaFoldDB" id="A0A645G597"/>
<dbReference type="GO" id="GO:0008914">
    <property type="term" value="F:leucyl-tRNA--protein transferase activity"/>
    <property type="evidence" value="ECO:0007669"/>
    <property type="project" value="UniProtKB-EC"/>
</dbReference>
<sequence length="235" mass="26496">MIPWLVELDDFPAVERALREPDGLLAAGGELTPSWLLAAYHQGVFPWFSEGEPILWWSPDPRLVLRPQNVRIRRSLAKVLRRGHFEVRLDSAFDQVIRACAEPREPGGGTWISPAIQAAYCRMHELGYAHSVECWRDGKLVGGLYGIALGKVFFGESMFSRESDASKVALAYLARLLERYEFAMIDCQMTTPHLLSMGASEIPRTEFTAALRTWTRHEGLPGAWTTELLAPINWT</sequence>
<dbReference type="Gene3D" id="3.30.70.3550">
    <property type="entry name" value="Leucyl/phenylalanyl-tRNA-protein transferase, N-terminal domain"/>
    <property type="match status" value="1"/>
</dbReference>
<evidence type="ECO:0000256" key="2">
    <source>
        <dbReference type="ARBA" id="ARBA00022490"/>
    </source>
</evidence>
<dbReference type="HAMAP" id="MF_00688">
    <property type="entry name" value="Leu_Phe_trans"/>
    <property type="match status" value="1"/>
</dbReference>
<dbReference type="Gene3D" id="3.40.630.70">
    <property type="entry name" value="Leucyl/phenylalanyl-tRNA-protein transferase, C-terminal domain"/>
    <property type="match status" value="1"/>
</dbReference>
<dbReference type="FunFam" id="3.40.630.70:FF:000001">
    <property type="entry name" value="Leucyl/phenylalanyl-tRNA--protein transferase"/>
    <property type="match status" value="1"/>
</dbReference>
<dbReference type="PANTHER" id="PTHR30098:SF2">
    <property type="entry name" value="LEUCYL_PHENYLALANYL-TRNA--PROTEIN TRANSFERASE"/>
    <property type="match status" value="1"/>
</dbReference>
<proteinExistence type="inferred from homology"/>
<dbReference type="EMBL" id="VSSQ01068830">
    <property type="protein sequence ID" value="MPN20969.1"/>
    <property type="molecule type" value="Genomic_DNA"/>
</dbReference>
<keyword evidence="4 5" id="KW-0012">Acyltransferase</keyword>
<dbReference type="InterPro" id="IPR042203">
    <property type="entry name" value="Leu/Phe-tRNA_Trfase_C"/>
</dbReference>
<dbReference type="PANTHER" id="PTHR30098">
    <property type="entry name" value="LEUCYL/PHENYLALANYL-TRNA--PROTEIN TRANSFERASE"/>
    <property type="match status" value="1"/>
</dbReference>
<comment type="caution">
    <text evidence="5">The sequence shown here is derived from an EMBL/GenBank/DDBJ whole genome shotgun (WGS) entry which is preliminary data.</text>
</comment>
<dbReference type="GO" id="GO:0005737">
    <property type="term" value="C:cytoplasm"/>
    <property type="evidence" value="ECO:0007669"/>
    <property type="project" value="UniProtKB-SubCell"/>
</dbReference>
<organism evidence="5">
    <name type="scientific">bioreactor metagenome</name>
    <dbReference type="NCBI Taxonomy" id="1076179"/>
    <lineage>
        <taxon>unclassified sequences</taxon>
        <taxon>metagenomes</taxon>
        <taxon>ecological metagenomes</taxon>
    </lineage>
</organism>
<dbReference type="Pfam" id="PF03588">
    <property type="entry name" value="Leu_Phe_trans"/>
    <property type="match status" value="1"/>
</dbReference>
<evidence type="ECO:0000256" key="3">
    <source>
        <dbReference type="ARBA" id="ARBA00022679"/>
    </source>
</evidence>
<dbReference type="FunFam" id="3.30.70.3550:FF:000001">
    <property type="entry name" value="Leucyl/phenylalanyl-tRNA--protein transferase"/>
    <property type="match status" value="1"/>
</dbReference>
<evidence type="ECO:0000256" key="1">
    <source>
        <dbReference type="ARBA" id="ARBA00004496"/>
    </source>
</evidence>
<dbReference type="NCBIfam" id="TIGR00667">
    <property type="entry name" value="aat"/>
    <property type="match status" value="1"/>
</dbReference>
<dbReference type="GO" id="GO:0030163">
    <property type="term" value="P:protein catabolic process"/>
    <property type="evidence" value="ECO:0007669"/>
    <property type="project" value="InterPro"/>
</dbReference>
<protein>
    <submittedName>
        <fullName evidence="5">Leucyl/phenylalanyl-tRNA--protein transferase</fullName>
        <ecNumber evidence="5">2.3.2.6</ecNumber>
    </submittedName>
</protein>
<accession>A0A645G597</accession>